<keyword evidence="3 7" id="KW-0812">Transmembrane</keyword>
<proteinExistence type="inferred from homology"/>
<dbReference type="Pfam" id="PF03348">
    <property type="entry name" value="Serinc"/>
    <property type="match status" value="1"/>
</dbReference>
<feature type="transmembrane region" description="Helical" evidence="7">
    <location>
        <begin position="51"/>
        <end position="69"/>
    </location>
</feature>
<keyword evidence="4 7" id="KW-1133">Transmembrane helix</keyword>
<keyword evidence="9" id="KW-1185">Reference proteome</keyword>
<evidence type="ECO:0000313" key="9">
    <source>
        <dbReference type="Proteomes" id="UP000481153"/>
    </source>
</evidence>
<feature type="region of interest" description="Disordered" evidence="6">
    <location>
        <begin position="296"/>
        <end position="319"/>
    </location>
</feature>
<feature type="transmembrane region" description="Helical" evidence="7">
    <location>
        <begin position="326"/>
        <end position="346"/>
    </location>
</feature>
<feature type="transmembrane region" description="Helical" evidence="7">
    <location>
        <begin position="192"/>
        <end position="218"/>
    </location>
</feature>
<evidence type="ECO:0000256" key="6">
    <source>
        <dbReference type="SAM" id="MobiDB-lite"/>
    </source>
</evidence>
<dbReference type="Proteomes" id="UP000481153">
    <property type="component" value="Unassembled WGS sequence"/>
</dbReference>
<accession>A0A6G0W6X5</accession>
<dbReference type="InterPro" id="IPR005016">
    <property type="entry name" value="TDE1/TMS"/>
</dbReference>
<evidence type="ECO:0000256" key="7">
    <source>
        <dbReference type="SAM" id="Phobius"/>
    </source>
</evidence>
<dbReference type="GO" id="GO:0016020">
    <property type="term" value="C:membrane"/>
    <property type="evidence" value="ECO:0007669"/>
    <property type="project" value="UniProtKB-SubCell"/>
</dbReference>
<sequence>MTRIAYTALFFVNAILATALRAFGDGILKHLWSFETCNEAVGNPHCVGNQAVYRASFAMSIFFAIMACVSALSDRGFNNCCCLWCFQLPMYAIIFIGSYTIPNGFFYGYAWVARVASVLFILLQLVIIVDTVYYVRDYLITKMEASDADERASLLSYSQTSSYGWFWKSAFFALVLLTLGGSLVGIGFLYHYFAKCTLGCVFPSITLGAIIITAVLSITNWVGEGLLPPSILALYICFLCYESLSSNPDASCNPFLEYQASSTFNTIIAALIGAATITWTSWSTASSLICVETSNEPTTADDDEEADLPRSRSTTKSSGEVPSWQFHLIMLFGSMYMAMVLTQWGTASG</sequence>
<evidence type="ECO:0000313" key="8">
    <source>
        <dbReference type="EMBL" id="KAF0722887.1"/>
    </source>
</evidence>
<protein>
    <submittedName>
        <fullName evidence="8">Uncharacterized protein</fullName>
    </submittedName>
</protein>
<dbReference type="EMBL" id="VJMJ01000320">
    <property type="protein sequence ID" value="KAF0722887.1"/>
    <property type="molecule type" value="Genomic_DNA"/>
</dbReference>
<dbReference type="PANTHER" id="PTHR10383">
    <property type="entry name" value="SERINE INCORPORATOR"/>
    <property type="match status" value="1"/>
</dbReference>
<evidence type="ECO:0000256" key="5">
    <source>
        <dbReference type="ARBA" id="ARBA00023136"/>
    </source>
</evidence>
<evidence type="ECO:0000256" key="2">
    <source>
        <dbReference type="ARBA" id="ARBA00006665"/>
    </source>
</evidence>
<keyword evidence="5 7" id="KW-0472">Membrane</keyword>
<feature type="transmembrane region" description="Helical" evidence="7">
    <location>
        <begin position="225"/>
        <end position="244"/>
    </location>
</feature>
<feature type="transmembrane region" description="Helical" evidence="7">
    <location>
        <begin position="111"/>
        <end position="135"/>
    </location>
</feature>
<dbReference type="PANTHER" id="PTHR10383:SF9">
    <property type="entry name" value="SERINE INCORPORATOR, ISOFORM F"/>
    <property type="match status" value="1"/>
</dbReference>
<gene>
    <name evidence="8" type="ORF">Ae201684_018118</name>
</gene>
<feature type="transmembrane region" description="Helical" evidence="7">
    <location>
        <begin position="264"/>
        <end position="282"/>
    </location>
</feature>
<reference evidence="8 9" key="1">
    <citation type="submission" date="2019-07" db="EMBL/GenBank/DDBJ databases">
        <title>Genomics analysis of Aphanomyces spp. identifies a new class of oomycete effector associated with host adaptation.</title>
        <authorList>
            <person name="Gaulin E."/>
        </authorList>
    </citation>
    <scope>NUCLEOTIDE SEQUENCE [LARGE SCALE GENOMIC DNA]</scope>
    <source>
        <strain evidence="8 9">ATCC 201684</strain>
    </source>
</reference>
<comment type="similarity">
    <text evidence="2">Belongs to the TDE1 family.</text>
</comment>
<dbReference type="AlphaFoldDB" id="A0A6G0W6X5"/>
<evidence type="ECO:0000256" key="4">
    <source>
        <dbReference type="ARBA" id="ARBA00022989"/>
    </source>
</evidence>
<comment type="subcellular location">
    <subcellularLocation>
        <location evidence="1">Membrane</location>
        <topology evidence="1">Multi-pass membrane protein</topology>
    </subcellularLocation>
</comment>
<comment type="caution">
    <text evidence="8">The sequence shown here is derived from an EMBL/GenBank/DDBJ whole genome shotgun (WGS) entry which is preliminary data.</text>
</comment>
<evidence type="ECO:0000256" key="1">
    <source>
        <dbReference type="ARBA" id="ARBA00004141"/>
    </source>
</evidence>
<feature type="transmembrane region" description="Helical" evidence="7">
    <location>
        <begin position="165"/>
        <end position="186"/>
    </location>
</feature>
<feature type="transmembrane region" description="Helical" evidence="7">
    <location>
        <begin position="81"/>
        <end position="99"/>
    </location>
</feature>
<evidence type="ECO:0000256" key="3">
    <source>
        <dbReference type="ARBA" id="ARBA00022692"/>
    </source>
</evidence>
<dbReference type="VEuPathDB" id="FungiDB:AeMF1_018995"/>
<name>A0A6G0W6X5_9STRA</name>
<organism evidence="8 9">
    <name type="scientific">Aphanomyces euteiches</name>
    <dbReference type="NCBI Taxonomy" id="100861"/>
    <lineage>
        <taxon>Eukaryota</taxon>
        <taxon>Sar</taxon>
        <taxon>Stramenopiles</taxon>
        <taxon>Oomycota</taxon>
        <taxon>Saprolegniomycetes</taxon>
        <taxon>Saprolegniales</taxon>
        <taxon>Verrucalvaceae</taxon>
        <taxon>Aphanomyces</taxon>
    </lineage>
</organism>